<sequence length="785" mass="91640">MYACNQHKIILIPMQTILNSKNKLITYGTLVSHLHGLVNLHDKDSYVRKRIKGEFVHVEDAGNEQRWLKLLYAKNERKFPYDTNAKQECRMDTCFDYTLCQSDFKVYVYPPSSRQTNPSLTYQKILTALHNSKLLTSNPHEACIFIPSLDTLDRDPLSPHFGQYIAQELVNLPYWNSLPKNDVNPDSFSGTAGQPSEYAGRNHLIFNLHAGTWPYYHEDEYRLWLGQAILAKASFSTKHFRPNFDISLPLIHPQHPTRSGVKHLQHLVTSEHLRGRLDLPYLLSFKGKRYVSGIGSASRDILFHLHNGKDIIMLTTCRHGTDWIRYADKRCATDMALYDTYDYWELMYNSTFCLVPRGRRLGSYRFLEVLQAGCIPVMLSNDLELPFSEVIDWNRAVIWADERLPLLLPLNLRRITSHQIIQYRQQVMFLWHTYLSSIESIVLTTLEILRDRVSSRARSYEIWNTFPGALGISHVTSLDNCDVTLHRYPVHCQSAFRSGFTMLITIRQELCDLYSSRIKSLRETVFRSKFLRKVVIIWQCNSLPPTDIELNSYLPVPVEIILPDERYLTGYNLASASPSVRFQPFDEIPTLAVFTNSLNLNITVEQLEFAYLTWQEFPNRLVGFQARSHYWNSTDNLWRYDDKPSTKQFSIILLNGAFYHRYYHHLYRTLLDRKLHEIVDVFQDCEDILLNCLISHVTTLPPIKLFQVNQTENLMVYSDVDNSTQSNEYRDRRSLCIQAFSQHFIKFPYTGKQSMPNNNNQHTDEKDIPELYLPLYRNSHSIQAS</sequence>
<evidence type="ECO:0000256" key="7">
    <source>
        <dbReference type="ARBA" id="ARBA00023136"/>
    </source>
</evidence>
<dbReference type="WBParaSite" id="TREG1_56730.1">
    <property type="protein sequence ID" value="TREG1_56730.1"/>
    <property type="gene ID" value="TREG1_56730"/>
</dbReference>
<dbReference type="InterPro" id="IPR029044">
    <property type="entry name" value="Nucleotide-diphossugar_trans"/>
</dbReference>
<dbReference type="GO" id="GO:0016757">
    <property type="term" value="F:glycosyltransferase activity"/>
    <property type="evidence" value="ECO:0007669"/>
    <property type="project" value="InterPro"/>
</dbReference>
<evidence type="ECO:0000256" key="1">
    <source>
        <dbReference type="ARBA" id="ARBA00004648"/>
    </source>
</evidence>
<keyword evidence="3" id="KW-0808">Transferase</keyword>
<protein>
    <recommendedName>
        <fullName evidence="13">Exostosin domain-containing protein</fullName>
    </recommendedName>
</protein>
<keyword evidence="11" id="KW-1185">Reference proteome</keyword>
<dbReference type="PANTHER" id="PTHR48261">
    <property type="entry name" value="ACETYLGLUCOSAMINYLTRANSFERASE"/>
    <property type="match status" value="1"/>
</dbReference>
<dbReference type="InterPro" id="IPR015338">
    <property type="entry name" value="GT64_dom"/>
</dbReference>
<keyword evidence="8" id="KW-1015">Disulfide bond</keyword>
<dbReference type="Proteomes" id="UP000050795">
    <property type="component" value="Unassembled WGS sequence"/>
</dbReference>
<dbReference type="GO" id="GO:0005789">
    <property type="term" value="C:endoplasmic reticulum membrane"/>
    <property type="evidence" value="ECO:0007669"/>
    <property type="project" value="UniProtKB-SubCell"/>
</dbReference>
<evidence type="ECO:0000256" key="6">
    <source>
        <dbReference type="ARBA" id="ARBA00022989"/>
    </source>
</evidence>
<dbReference type="InterPro" id="IPR040911">
    <property type="entry name" value="Exostosin_GT47"/>
</dbReference>
<evidence type="ECO:0000256" key="4">
    <source>
        <dbReference type="ARBA" id="ARBA00022692"/>
    </source>
</evidence>
<evidence type="ECO:0008006" key="13">
    <source>
        <dbReference type="Google" id="ProtNLM"/>
    </source>
</evidence>
<dbReference type="Pfam" id="PF03016">
    <property type="entry name" value="Exostosin_GT47"/>
    <property type="match status" value="1"/>
</dbReference>
<keyword evidence="7" id="KW-0472">Membrane</keyword>
<evidence type="ECO:0000313" key="11">
    <source>
        <dbReference type="Proteomes" id="UP000050795"/>
    </source>
</evidence>
<evidence type="ECO:0000259" key="10">
    <source>
        <dbReference type="Pfam" id="PF09258"/>
    </source>
</evidence>
<accession>A0AA85K1M2</accession>
<evidence type="ECO:0000256" key="8">
    <source>
        <dbReference type="ARBA" id="ARBA00023157"/>
    </source>
</evidence>
<dbReference type="InterPro" id="IPR004263">
    <property type="entry name" value="Exostosin"/>
</dbReference>
<feature type="domain" description="Exostosin GT47" evidence="9">
    <location>
        <begin position="101"/>
        <end position="406"/>
    </location>
</feature>
<keyword evidence="4" id="KW-0812">Transmembrane</keyword>
<evidence type="ECO:0000256" key="3">
    <source>
        <dbReference type="ARBA" id="ARBA00022679"/>
    </source>
</evidence>
<name>A0AA85K1M2_TRIRE</name>
<keyword evidence="6" id="KW-1133">Transmembrane helix</keyword>
<dbReference type="PANTHER" id="PTHR48261:SF2">
    <property type="entry name" value="ACETYLGLUCOSAMINYLTRANSFERASE"/>
    <property type="match status" value="1"/>
</dbReference>
<evidence type="ECO:0000256" key="5">
    <source>
        <dbReference type="ARBA" id="ARBA00022824"/>
    </source>
</evidence>
<feature type="domain" description="Glycosyl transferase 64" evidence="10">
    <location>
        <begin position="516"/>
        <end position="754"/>
    </location>
</feature>
<dbReference type="AlphaFoldDB" id="A0AA85K1M2"/>
<evidence type="ECO:0000313" key="12">
    <source>
        <dbReference type="WBParaSite" id="TREG1_56730.1"/>
    </source>
</evidence>
<reference evidence="11" key="1">
    <citation type="submission" date="2022-06" db="EMBL/GenBank/DDBJ databases">
        <authorList>
            <person name="Berger JAMES D."/>
            <person name="Berger JAMES D."/>
        </authorList>
    </citation>
    <scope>NUCLEOTIDE SEQUENCE [LARGE SCALE GENOMIC DNA]</scope>
</reference>
<evidence type="ECO:0000259" key="9">
    <source>
        <dbReference type="Pfam" id="PF03016"/>
    </source>
</evidence>
<reference evidence="12" key="2">
    <citation type="submission" date="2023-11" db="UniProtKB">
        <authorList>
            <consortium name="WormBaseParasite"/>
        </authorList>
    </citation>
    <scope>IDENTIFICATION</scope>
</reference>
<keyword evidence="5" id="KW-0256">Endoplasmic reticulum</keyword>
<organism evidence="11 12">
    <name type="scientific">Trichobilharzia regenti</name>
    <name type="common">Nasal bird schistosome</name>
    <dbReference type="NCBI Taxonomy" id="157069"/>
    <lineage>
        <taxon>Eukaryota</taxon>
        <taxon>Metazoa</taxon>
        <taxon>Spiralia</taxon>
        <taxon>Lophotrochozoa</taxon>
        <taxon>Platyhelminthes</taxon>
        <taxon>Trematoda</taxon>
        <taxon>Digenea</taxon>
        <taxon>Strigeidida</taxon>
        <taxon>Schistosomatoidea</taxon>
        <taxon>Schistosomatidae</taxon>
        <taxon>Trichobilharzia</taxon>
    </lineage>
</organism>
<comment type="similarity">
    <text evidence="2">Belongs to the glycosyltransferase 47 family.</text>
</comment>
<dbReference type="Gene3D" id="3.90.550.10">
    <property type="entry name" value="Spore Coat Polysaccharide Biosynthesis Protein SpsA, Chain A"/>
    <property type="match status" value="1"/>
</dbReference>
<dbReference type="GO" id="GO:0015012">
    <property type="term" value="P:heparan sulfate proteoglycan biosynthetic process"/>
    <property type="evidence" value="ECO:0007669"/>
    <property type="project" value="UniProtKB-ARBA"/>
</dbReference>
<evidence type="ECO:0000256" key="2">
    <source>
        <dbReference type="ARBA" id="ARBA00010271"/>
    </source>
</evidence>
<comment type="subcellular location">
    <subcellularLocation>
        <location evidence="1">Endoplasmic reticulum membrane</location>
        <topology evidence="1">Single-pass type II membrane protein</topology>
    </subcellularLocation>
</comment>
<dbReference type="Pfam" id="PF09258">
    <property type="entry name" value="Glyco_transf_64"/>
    <property type="match status" value="1"/>
</dbReference>
<proteinExistence type="inferred from homology"/>